<dbReference type="PANTHER" id="PTHR13243">
    <property type="entry name" value="HSPC111 PROTEIN-RELATED"/>
    <property type="match status" value="1"/>
</dbReference>
<evidence type="ECO:0000256" key="1">
    <source>
        <dbReference type="ARBA" id="ARBA00002889"/>
    </source>
</evidence>
<keyword evidence="5" id="KW-0539">Nucleus</keyword>
<dbReference type="KEGG" id="mlr:MELLADRAFT_37207"/>
<evidence type="ECO:0000256" key="4">
    <source>
        <dbReference type="ARBA" id="ARBA00015522"/>
    </source>
</evidence>
<gene>
    <name evidence="7" type="ORF">MELLADRAFT_37207</name>
</gene>
<keyword evidence="8" id="KW-1185">Reference proteome</keyword>
<dbReference type="Pfam" id="PF09420">
    <property type="entry name" value="Nop16"/>
    <property type="match status" value="1"/>
</dbReference>
<evidence type="ECO:0000313" key="7">
    <source>
        <dbReference type="EMBL" id="EGG04751.1"/>
    </source>
</evidence>
<dbReference type="GO" id="GO:0042273">
    <property type="term" value="P:ribosomal large subunit biogenesis"/>
    <property type="evidence" value="ECO:0007669"/>
    <property type="project" value="TreeGrafter"/>
</dbReference>
<dbReference type="RefSeq" id="XP_007411842.1">
    <property type="nucleotide sequence ID" value="XM_007411780.1"/>
</dbReference>
<feature type="region of interest" description="Disordered" evidence="6">
    <location>
        <begin position="1"/>
        <end position="20"/>
    </location>
</feature>
<evidence type="ECO:0000256" key="6">
    <source>
        <dbReference type="SAM" id="MobiDB-lite"/>
    </source>
</evidence>
<dbReference type="EMBL" id="GL883116">
    <property type="protein sequence ID" value="EGG04751.1"/>
    <property type="molecule type" value="Genomic_DNA"/>
</dbReference>
<dbReference type="AlphaFoldDB" id="F4RRX0"/>
<feature type="region of interest" description="Disordered" evidence="6">
    <location>
        <begin position="64"/>
        <end position="96"/>
    </location>
</feature>
<comment type="subcellular location">
    <subcellularLocation>
        <location evidence="2">Nucleus</location>
        <location evidence="2">Nucleolus</location>
    </subcellularLocation>
</comment>
<comment type="function">
    <text evidence="1">Involved in the biogenesis of the 60S ribosomal subunit.</text>
</comment>
<dbReference type="OrthoDB" id="285729at2759"/>
<dbReference type="Proteomes" id="UP000001072">
    <property type="component" value="Unassembled WGS sequence"/>
</dbReference>
<dbReference type="HOGENOM" id="CLU_078857_0_0_1"/>
<dbReference type="VEuPathDB" id="FungiDB:MELLADRAFT_37207"/>
<dbReference type="GeneID" id="18927617"/>
<accession>F4RRX0</accession>
<comment type="similarity">
    <text evidence="3">Belongs to the NOP16 family.</text>
</comment>
<protein>
    <recommendedName>
        <fullName evidence="4">Nucleolar protein 16</fullName>
    </recommendedName>
</protein>
<dbReference type="eggNOG" id="KOG4771">
    <property type="taxonomic scope" value="Eukaryota"/>
</dbReference>
<evidence type="ECO:0000256" key="5">
    <source>
        <dbReference type="ARBA" id="ARBA00023242"/>
    </source>
</evidence>
<name>F4RRX0_MELLP</name>
<sequence>MANPRQRRKARSSNHKVRVAKHVNSRLKKVTQLNFPAGLAELYNRRQTPTQNYRRLGLLSGKLDPRLSEDEDESVKEETTQIDSKTQNSSKLAKGEGRIIRDADGKIIKVILGGDEDVEIMNNSEDPSSIVIQISTTRSSDYANVMKNKQFLSDNQVAWIVKMIEKHGVNNVSAMAKDLKLNTYQKTEGEIRHMISRVVK</sequence>
<feature type="compositionally biased region" description="Polar residues" evidence="6">
    <location>
        <begin position="81"/>
        <end position="91"/>
    </location>
</feature>
<reference evidence="8" key="1">
    <citation type="journal article" date="2011" name="Proc. Natl. Acad. Sci. U.S.A.">
        <title>Obligate biotrophy features unraveled by the genomic analysis of rust fungi.</title>
        <authorList>
            <person name="Duplessis S."/>
            <person name="Cuomo C.A."/>
            <person name="Lin Y.-C."/>
            <person name="Aerts A."/>
            <person name="Tisserant E."/>
            <person name="Veneault-Fourrey C."/>
            <person name="Joly D.L."/>
            <person name="Hacquard S."/>
            <person name="Amselem J."/>
            <person name="Cantarel B.L."/>
            <person name="Chiu R."/>
            <person name="Coutinho P.M."/>
            <person name="Feau N."/>
            <person name="Field M."/>
            <person name="Frey P."/>
            <person name="Gelhaye E."/>
            <person name="Goldberg J."/>
            <person name="Grabherr M.G."/>
            <person name="Kodira C.D."/>
            <person name="Kohler A."/>
            <person name="Kuees U."/>
            <person name="Lindquist E.A."/>
            <person name="Lucas S.M."/>
            <person name="Mago R."/>
            <person name="Mauceli E."/>
            <person name="Morin E."/>
            <person name="Murat C."/>
            <person name="Pangilinan J.L."/>
            <person name="Park R."/>
            <person name="Pearson M."/>
            <person name="Quesneville H."/>
            <person name="Rouhier N."/>
            <person name="Sakthikumar S."/>
            <person name="Salamov A.A."/>
            <person name="Schmutz J."/>
            <person name="Selles B."/>
            <person name="Shapiro H."/>
            <person name="Tanguay P."/>
            <person name="Tuskan G.A."/>
            <person name="Henrissat B."/>
            <person name="Van de Peer Y."/>
            <person name="Rouze P."/>
            <person name="Ellis J.G."/>
            <person name="Dodds P.N."/>
            <person name="Schein J.E."/>
            <person name="Zhong S."/>
            <person name="Hamelin R.C."/>
            <person name="Grigoriev I.V."/>
            <person name="Szabo L.J."/>
            <person name="Martin F."/>
        </authorList>
    </citation>
    <scope>NUCLEOTIDE SEQUENCE [LARGE SCALE GENOMIC DNA]</scope>
    <source>
        <strain evidence="8">98AG31 / pathotype 3-4-7</strain>
    </source>
</reference>
<dbReference type="InParanoid" id="F4RRX0"/>
<evidence type="ECO:0000313" key="8">
    <source>
        <dbReference type="Proteomes" id="UP000001072"/>
    </source>
</evidence>
<dbReference type="GO" id="GO:0005730">
    <property type="term" value="C:nucleolus"/>
    <property type="evidence" value="ECO:0007669"/>
    <property type="project" value="UniProtKB-SubCell"/>
</dbReference>
<dbReference type="STRING" id="747676.F4RRX0"/>
<proteinExistence type="inferred from homology"/>
<organism evidence="8">
    <name type="scientific">Melampsora larici-populina (strain 98AG31 / pathotype 3-4-7)</name>
    <name type="common">Poplar leaf rust fungus</name>
    <dbReference type="NCBI Taxonomy" id="747676"/>
    <lineage>
        <taxon>Eukaryota</taxon>
        <taxon>Fungi</taxon>
        <taxon>Dikarya</taxon>
        <taxon>Basidiomycota</taxon>
        <taxon>Pucciniomycotina</taxon>
        <taxon>Pucciniomycetes</taxon>
        <taxon>Pucciniales</taxon>
        <taxon>Melampsoraceae</taxon>
        <taxon>Melampsora</taxon>
    </lineage>
</organism>
<dbReference type="PANTHER" id="PTHR13243:SF1">
    <property type="entry name" value="NUCLEOLAR PROTEIN 16"/>
    <property type="match status" value="1"/>
</dbReference>
<evidence type="ECO:0000256" key="2">
    <source>
        <dbReference type="ARBA" id="ARBA00004604"/>
    </source>
</evidence>
<dbReference type="InterPro" id="IPR019002">
    <property type="entry name" value="Ribosome_biogenesis_Nop16"/>
</dbReference>
<dbReference type="FunCoup" id="F4RRX0">
    <property type="interactions" value="111"/>
</dbReference>
<evidence type="ECO:0000256" key="3">
    <source>
        <dbReference type="ARBA" id="ARBA00008479"/>
    </source>
</evidence>